<comment type="catalytic activity">
    <reaction evidence="14 15">
        <text>FMN + ATP + H(+) = FAD + diphosphate</text>
        <dbReference type="Rhea" id="RHEA:17237"/>
        <dbReference type="ChEBI" id="CHEBI:15378"/>
        <dbReference type="ChEBI" id="CHEBI:30616"/>
        <dbReference type="ChEBI" id="CHEBI:33019"/>
        <dbReference type="ChEBI" id="CHEBI:57692"/>
        <dbReference type="ChEBI" id="CHEBI:58210"/>
        <dbReference type="EC" id="2.7.7.2"/>
    </reaction>
</comment>
<evidence type="ECO:0000256" key="14">
    <source>
        <dbReference type="ARBA" id="ARBA00049494"/>
    </source>
</evidence>
<evidence type="ECO:0000256" key="5">
    <source>
        <dbReference type="ARBA" id="ARBA00022643"/>
    </source>
</evidence>
<evidence type="ECO:0000256" key="12">
    <source>
        <dbReference type="ARBA" id="ARBA00023268"/>
    </source>
</evidence>
<evidence type="ECO:0000256" key="11">
    <source>
        <dbReference type="ARBA" id="ARBA00022840"/>
    </source>
</evidence>
<keyword evidence="6 15" id="KW-0808">Transferase</keyword>
<comment type="function">
    <text evidence="1">Catalyzes the phosphorylation of riboflavin to FMN followed by the adenylation of FMN to FAD.</text>
</comment>
<dbReference type="STRING" id="1874317.BKP64_11800"/>
<comment type="pathway">
    <text evidence="2 15">Cofactor biosynthesis; FAD biosynthesis; FAD from FMN: step 1/1.</text>
</comment>
<dbReference type="SUPFAM" id="SSF82114">
    <property type="entry name" value="Riboflavin kinase-like"/>
    <property type="match status" value="1"/>
</dbReference>
<sequence length="323" mass="36123">MRLIRGLTNLKTLSRREDSPLSDGCVATIGNFDGVHIGHRTILEQVKEKAESLGLPSVVMVFEPQPREFFQGAEAPPRLMSFRQKFEALTAAGIDHVLCLHFNGRFRRLTSQDFIDTVLVEGLGVRHLVVGDDFRFGCDRTGDFMLLREVGEKQGFSVENTRTVTLGGERVSSTRIRERLNVNRLEQAEVLLGHPYQIRGKVVYGRQLGRQIGAPTANILLQRMAPLQGVYVVSTRLDDGSVYDGVANIGLRPTVDGKQPALEVHLFEFTGTLYGRHIEVVFRHGLREEIKFDSVDALKKQIACDFDDARAWIAKNGSSRVAH</sequence>
<dbReference type="AlphaFoldDB" id="A0A1D9GME8"/>
<evidence type="ECO:0000256" key="10">
    <source>
        <dbReference type="ARBA" id="ARBA00022827"/>
    </source>
</evidence>
<dbReference type="GO" id="GO:0006747">
    <property type="term" value="P:FAD biosynthetic process"/>
    <property type="evidence" value="ECO:0007669"/>
    <property type="project" value="UniProtKB-UniRule"/>
</dbReference>
<comment type="catalytic activity">
    <reaction evidence="13 15">
        <text>riboflavin + ATP = FMN + ADP + H(+)</text>
        <dbReference type="Rhea" id="RHEA:14357"/>
        <dbReference type="ChEBI" id="CHEBI:15378"/>
        <dbReference type="ChEBI" id="CHEBI:30616"/>
        <dbReference type="ChEBI" id="CHEBI:57986"/>
        <dbReference type="ChEBI" id="CHEBI:58210"/>
        <dbReference type="ChEBI" id="CHEBI:456216"/>
        <dbReference type="EC" id="2.7.1.26"/>
    </reaction>
</comment>
<dbReference type="NCBIfam" id="NF004163">
    <property type="entry name" value="PRK05627.1-6"/>
    <property type="match status" value="1"/>
</dbReference>
<dbReference type="Pfam" id="PF06574">
    <property type="entry name" value="FAD_syn"/>
    <property type="match status" value="1"/>
</dbReference>
<dbReference type="KEGG" id="msq:BKP64_11800"/>
<evidence type="ECO:0000256" key="13">
    <source>
        <dbReference type="ARBA" id="ARBA00047880"/>
    </source>
</evidence>
<evidence type="ECO:0000256" key="4">
    <source>
        <dbReference type="ARBA" id="ARBA00022630"/>
    </source>
</evidence>
<comment type="pathway">
    <text evidence="3 15">Cofactor biosynthesis; FMN biosynthesis; FMN from riboflavin (ATP route): step 1/1.</text>
</comment>
<dbReference type="InterPro" id="IPR023468">
    <property type="entry name" value="Riboflavin_kinase"/>
</dbReference>
<dbReference type="SMART" id="SM00904">
    <property type="entry name" value="Flavokinase"/>
    <property type="match status" value="1"/>
</dbReference>
<dbReference type="PANTHER" id="PTHR22749:SF6">
    <property type="entry name" value="RIBOFLAVIN KINASE"/>
    <property type="match status" value="1"/>
</dbReference>
<name>A0A1D9GME8_9GAMM</name>
<dbReference type="EC" id="2.7.7.2" evidence="15"/>
<dbReference type="CDD" id="cd02064">
    <property type="entry name" value="FAD_synthetase_N"/>
    <property type="match status" value="1"/>
</dbReference>
<dbReference type="InterPro" id="IPR004821">
    <property type="entry name" value="Cyt_trans-like"/>
</dbReference>
<organism evidence="17 18">
    <name type="scientific">Marinobacter salinus</name>
    <dbReference type="NCBI Taxonomy" id="1874317"/>
    <lineage>
        <taxon>Bacteria</taxon>
        <taxon>Pseudomonadati</taxon>
        <taxon>Pseudomonadota</taxon>
        <taxon>Gammaproteobacteria</taxon>
        <taxon>Pseudomonadales</taxon>
        <taxon>Marinobacteraceae</taxon>
        <taxon>Marinobacter</taxon>
    </lineage>
</organism>
<dbReference type="Gene3D" id="3.40.50.620">
    <property type="entry name" value="HUPs"/>
    <property type="match status" value="1"/>
</dbReference>
<accession>A0A1D9GME8</accession>
<dbReference type="GO" id="GO:0005524">
    <property type="term" value="F:ATP binding"/>
    <property type="evidence" value="ECO:0007669"/>
    <property type="project" value="UniProtKB-UniRule"/>
</dbReference>
<evidence type="ECO:0000256" key="9">
    <source>
        <dbReference type="ARBA" id="ARBA00022777"/>
    </source>
</evidence>
<keyword evidence="7 15" id="KW-0548">Nucleotidyltransferase</keyword>
<dbReference type="PANTHER" id="PTHR22749">
    <property type="entry name" value="RIBOFLAVIN KINASE/FMN ADENYLYLTRANSFERASE"/>
    <property type="match status" value="1"/>
</dbReference>
<evidence type="ECO:0000256" key="7">
    <source>
        <dbReference type="ARBA" id="ARBA00022695"/>
    </source>
</evidence>
<dbReference type="NCBIfam" id="NF004162">
    <property type="entry name" value="PRK05627.1-5"/>
    <property type="match status" value="1"/>
</dbReference>
<keyword evidence="8 15" id="KW-0547">Nucleotide-binding</keyword>
<dbReference type="InterPro" id="IPR015864">
    <property type="entry name" value="FAD_synthase"/>
</dbReference>
<keyword evidence="9 15" id="KW-0418">Kinase</keyword>
<feature type="domain" description="Riboflavin kinase" evidence="16">
    <location>
        <begin position="191"/>
        <end position="314"/>
    </location>
</feature>
<evidence type="ECO:0000313" key="17">
    <source>
        <dbReference type="EMBL" id="AOY88797.1"/>
    </source>
</evidence>
<dbReference type="UniPathway" id="UPA00277">
    <property type="reaction ID" value="UER00407"/>
</dbReference>
<dbReference type="EC" id="2.7.1.26" evidence="15"/>
<keyword evidence="10 15" id="KW-0274">FAD</keyword>
<keyword evidence="11 15" id="KW-0067">ATP-binding</keyword>
<evidence type="ECO:0000256" key="1">
    <source>
        <dbReference type="ARBA" id="ARBA00002121"/>
    </source>
</evidence>
<dbReference type="Pfam" id="PF01687">
    <property type="entry name" value="Flavokinase"/>
    <property type="match status" value="1"/>
</dbReference>
<dbReference type="RefSeq" id="WP_070970209.1">
    <property type="nucleotide sequence ID" value="NZ_CP017715.1"/>
</dbReference>
<dbReference type="GO" id="GO:0008531">
    <property type="term" value="F:riboflavin kinase activity"/>
    <property type="evidence" value="ECO:0007669"/>
    <property type="project" value="UniProtKB-UniRule"/>
</dbReference>
<proteinExistence type="inferred from homology"/>
<dbReference type="GO" id="GO:0009231">
    <property type="term" value="P:riboflavin biosynthetic process"/>
    <property type="evidence" value="ECO:0007669"/>
    <property type="project" value="InterPro"/>
</dbReference>
<keyword evidence="18" id="KW-1185">Reference proteome</keyword>
<evidence type="ECO:0000256" key="3">
    <source>
        <dbReference type="ARBA" id="ARBA00005201"/>
    </source>
</evidence>
<dbReference type="InterPro" id="IPR002606">
    <property type="entry name" value="Riboflavin_kinase_bac"/>
</dbReference>
<dbReference type="FunFam" id="3.40.50.620:FF:000021">
    <property type="entry name" value="Riboflavin biosynthesis protein"/>
    <property type="match status" value="1"/>
</dbReference>
<dbReference type="NCBIfam" id="NF004160">
    <property type="entry name" value="PRK05627.1-3"/>
    <property type="match status" value="1"/>
</dbReference>
<dbReference type="OrthoDB" id="9803667at2"/>
<dbReference type="GO" id="GO:0009398">
    <property type="term" value="P:FMN biosynthetic process"/>
    <property type="evidence" value="ECO:0007669"/>
    <property type="project" value="UniProtKB-UniRule"/>
</dbReference>
<dbReference type="Proteomes" id="UP000177445">
    <property type="component" value="Chromosome"/>
</dbReference>
<comment type="similarity">
    <text evidence="15">Belongs to the ribF family.</text>
</comment>
<keyword evidence="12" id="KW-0511">Multifunctional enzyme</keyword>
<evidence type="ECO:0000313" key="18">
    <source>
        <dbReference type="Proteomes" id="UP000177445"/>
    </source>
</evidence>
<dbReference type="NCBIfam" id="NF004159">
    <property type="entry name" value="PRK05627.1-2"/>
    <property type="match status" value="1"/>
</dbReference>
<reference evidence="17 18" key="1">
    <citation type="submission" date="2016-10" db="EMBL/GenBank/DDBJ databases">
        <title>Marinobacter salinus sp. nov., a moderately halophilic bacterium isolated from a tidal flat environment.</title>
        <authorList>
            <person name="Park S.-J."/>
        </authorList>
    </citation>
    <scope>NUCLEOTIDE SEQUENCE [LARGE SCALE GENOMIC DNA]</scope>
    <source>
        <strain evidence="17 18">Hb8</strain>
    </source>
</reference>
<dbReference type="NCBIfam" id="TIGR00083">
    <property type="entry name" value="ribF"/>
    <property type="match status" value="1"/>
</dbReference>
<dbReference type="SUPFAM" id="SSF52374">
    <property type="entry name" value="Nucleotidylyl transferase"/>
    <property type="match status" value="1"/>
</dbReference>
<dbReference type="NCBIfam" id="TIGR00125">
    <property type="entry name" value="cyt_tran_rel"/>
    <property type="match status" value="1"/>
</dbReference>
<evidence type="ECO:0000256" key="6">
    <source>
        <dbReference type="ARBA" id="ARBA00022679"/>
    </source>
</evidence>
<evidence type="ECO:0000256" key="2">
    <source>
        <dbReference type="ARBA" id="ARBA00004726"/>
    </source>
</evidence>
<protein>
    <recommendedName>
        <fullName evidence="15">Riboflavin biosynthesis protein</fullName>
    </recommendedName>
    <domain>
        <recommendedName>
            <fullName evidence="15">Riboflavin kinase</fullName>
            <ecNumber evidence="15">2.7.1.26</ecNumber>
        </recommendedName>
        <alternativeName>
            <fullName evidence="15">Flavokinase</fullName>
        </alternativeName>
    </domain>
    <domain>
        <recommendedName>
            <fullName evidence="15">FMN adenylyltransferase</fullName>
            <ecNumber evidence="15">2.7.7.2</ecNumber>
        </recommendedName>
        <alternativeName>
            <fullName evidence="15">FAD pyrophosphorylase</fullName>
        </alternativeName>
        <alternativeName>
            <fullName evidence="15">FAD synthase</fullName>
        </alternativeName>
    </domain>
</protein>
<dbReference type="EMBL" id="CP017715">
    <property type="protein sequence ID" value="AOY88797.1"/>
    <property type="molecule type" value="Genomic_DNA"/>
</dbReference>
<dbReference type="InterPro" id="IPR023465">
    <property type="entry name" value="Riboflavin_kinase_dom_sf"/>
</dbReference>
<dbReference type="UniPathway" id="UPA00276">
    <property type="reaction ID" value="UER00406"/>
</dbReference>
<dbReference type="Gene3D" id="2.40.30.30">
    <property type="entry name" value="Riboflavin kinase-like"/>
    <property type="match status" value="1"/>
</dbReference>
<gene>
    <name evidence="17" type="ORF">BKP64_11800</name>
</gene>
<evidence type="ECO:0000256" key="15">
    <source>
        <dbReference type="PIRNR" id="PIRNR004491"/>
    </source>
</evidence>
<dbReference type="InterPro" id="IPR015865">
    <property type="entry name" value="Riboflavin_kinase_bac/euk"/>
</dbReference>
<dbReference type="PIRSF" id="PIRSF004491">
    <property type="entry name" value="FAD_Synth"/>
    <property type="match status" value="1"/>
</dbReference>
<evidence type="ECO:0000259" key="16">
    <source>
        <dbReference type="SMART" id="SM00904"/>
    </source>
</evidence>
<dbReference type="GO" id="GO:0003919">
    <property type="term" value="F:FMN adenylyltransferase activity"/>
    <property type="evidence" value="ECO:0007669"/>
    <property type="project" value="UniProtKB-UniRule"/>
</dbReference>
<keyword evidence="4 15" id="KW-0285">Flavoprotein</keyword>
<evidence type="ECO:0000256" key="8">
    <source>
        <dbReference type="ARBA" id="ARBA00022741"/>
    </source>
</evidence>
<keyword evidence="5 15" id="KW-0288">FMN</keyword>
<dbReference type="InterPro" id="IPR014729">
    <property type="entry name" value="Rossmann-like_a/b/a_fold"/>
</dbReference>